<accession>T0YA26</accession>
<dbReference type="PANTHER" id="PTHR23429:SF0">
    <property type="entry name" value="GLUCOSE-6-PHOSPHATE 1-DEHYDROGENASE"/>
    <property type="match status" value="1"/>
</dbReference>
<protein>
    <submittedName>
        <fullName evidence="8">Glucose-6-phosphate 1-dehydrogenase</fullName>
    </submittedName>
</protein>
<reference evidence="8" key="2">
    <citation type="journal article" date="2014" name="ISME J.">
        <title>Microbial stratification in low pH oxic and suboxic macroscopic growths along an acid mine drainage.</title>
        <authorList>
            <person name="Mendez-Garcia C."/>
            <person name="Mesa V."/>
            <person name="Sprenger R.R."/>
            <person name="Richter M."/>
            <person name="Diez M.S."/>
            <person name="Solano J."/>
            <person name="Bargiela R."/>
            <person name="Golyshina O.V."/>
            <person name="Manteca A."/>
            <person name="Ramos J.L."/>
            <person name="Gallego J.R."/>
            <person name="Llorente I."/>
            <person name="Martins Dos Santos V.A."/>
            <person name="Jensen O.N."/>
            <person name="Pelaez A.I."/>
            <person name="Sanchez J."/>
            <person name="Ferrer M."/>
        </authorList>
    </citation>
    <scope>NUCLEOTIDE SEQUENCE</scope>
</reference>
<comment type="similarity">
    <text evidence="2">Belongs to the glucose-6-phosphate dehydrogenase family.</text>
</comment>
<dbReference type="InterPro" id="IPR022675">
    <property type="entry name" value="G6P_DH_C"/>
</dbReference>
<keyword evidence="5" id="KW-0119">Carbohydrate metabolism</keyword>
<evidence type="ECO:0000256" key="4">
    <source>
        <dbReference type="ARBA" id="ARBA00023002"/>
    </source>
</evidence>
<dbReference type="Pfam" id="PF02781">
    <property type="entry name" value="G6PD_C"/>
    <property type="match status" value="1"/>
</dbReference>
<sequence length="148" mass="16884">QLRKQMHAHWDEAQVLRIDHFLGKEATQNLMVMRFANRLLEPVWNAQHIAQVQITYAETLGVEHRAAYYDKAGALRDMLQNHLMQLFSLAAMEPLSAWDGEVLRDHKVEVLRAVKPIDARNLAAHAVRGQYRAGCSGRSKLAGYRSEP</sequence>
<dbReference type="Gene3D" id="3.30.360.10">
    <property type="entry name" value="Dihydrodipicolinate Reductase, domain 2"/>
    <property type="match status" value="1"/>
</dbReference>
<dbReference type="Pfam" id="PF00479">
    <property type="entry name" value="G6PD_N"/>
    <property type="match status" value="1"/>
</dbReference>
<dbReference type="UniPathway" id="UPA00115"/>
<evidence type="ECO:0000259" key="7">
    <source>
        <dbReference type="Pfam" id="PF02781"/>
    </source>
</evidence>
<comment type="pathway">
    <text evidence="1">Carbohydrate degradation; pentose phosphate pathway.</text>
</comment>
<feature type="domain" description="Glucose-6-phosphate dehydrogenase NAD-binding" evidence="6">
    <location>
        <begin position="1"/>
        <end position="29"/>
    </location>
</feature>
<dbReference type="PANTHER" id="PTHR23429">
    <property type="entry name" value="GLUCOSE-6-PHOSPHATE 1-DEHYDROGENASE G6PD"/>
    <property type="match status" value="1"/>
</dbReference>
<organism evidence="8">
    <name type="scientific">mine drainage metagenome</name>
    <dbReference type="NCBI Taxonomy" id="410659"/>
    <lineage>
        <taxon>unclassified sequences</taxon>
        <taxon>metagenomes</taxon>
        <taxon>ecological metagenomes</taxon>
    </lineage>
</organism>
<keyword evidence="3" id="KW-0521">NADP</keyword>
<dbReference type="InterPro" id="IPR022674">
    <property type="entry name" value="G6P_DH_NAD-bd"/>
</dbReference>
<feature type="non-terminal residue" evidence="8">
    <location>
        <position position="148"/>
    </location>
</feature>
<dbReference type="GO" id="GO:0005829">
    <property type="term" value="C:cytosol"/>
    <property type="evidence" value="ECO:0007669"/>
    <property type="project" value="TreeGrafter"/>
</dbReference>
<comment type="caution">
    <text evidence="8">The sequence shown here is derived from an EMBL/GenBank/DDBJ whole genome shotgun (WGS) entry which is preliminary data.</text>
</comment>
<dbReference type="PRINTS" id="PR00079">
    <property type="entry name" value="G6PDHDRGNASE"/>
</dbReference>
<evidence type="ECO:0000313" key="8">
    <source>
        <dbReference type="EMBL" id="EQD28647.1"/>
    </source>
</evidence>
<gene>
    <name evidence="8" type="ORF">B1A_21073</name>
</gene>
<dbReference type="GO" id="GO:0009051">
    <property type="term" value="P:pentose-phosphate shunt, oxidative branch"/>
    <property type="evidence" value="ECO:0007669"/>
    <property type="project" value="TreeGrafter"/>
</dbReference>
<dbReference type="PROSITE" id="PS00069">
    <property type="entry name" value="G6P_DEHYDROGENASE"/>
    <property type="match status" value="1"/>
</dbReference>
<evidence type="ECO:0000259" key="6">
    <source>
        <dbReference type="Pfam" id="PF00479"/>
    </source>
</evidence>
<evidence type="ECO:0000256" key="2">
    <source>
        <dbReference type="ARBA" id="ARBA00009975"/>
    </source>
</evidence>
<dbReference type="GO" id="GO:0050661">
    <property type="term" value="F:NADP binding"/>
    <property type="evidence" value="ECO:0007669"/>
    <property type="project" value="InterPro"/>
</dbReference>
<dbReference type="SUPFAM" id="SSF55347">
    <property type="entry name" value="Glyceraldehyde-3-phosphate dehydrogenase-like, C-terminal domain"/>
    <property type="match status" value="1"/>
</dbReference>
<feature type="domain" description="Glucose-6-phosphate dehydrogenase C-terminal" evidence="7">
    <location>
        <begin position="31"/>
        <end position="147"/>
    </location>
</feature>
<evidence type="ECO:0000256" key="5">
    <source>
        <dbReference type="ARBA" id="ARBA00023277"/>
    </source>
</evidence>
<dbReference type="GO" id="GO:0004345">
    <property type="term" value="F:glucose-6-phosphate dehydrogenase activity"/>
    <property type="evidence" value="ECO:0007669"/>
    <property type="project" value="InterPro"/>
</dbReference>
<dbReference type="InterPro" id="IPR001282">
    <property type="entry name" value="G6P_DH"/>
</dbReference>
<feature type="non-terminal residue" evidence="8">
    <location>
        <position position="1"/>
    </location>
</feature>
<dbReference type="InterPro" id="IPR019796">
    <property type="entry name" value="G6P_DH_AS"/>
</dbReference>
<evidence type="ECO:0000256" key="3">
    <source>
        <dbReference type="ARBA" id="ARBA00022857"/>
    </source>
</evidence>
<dbReference type="GO" id="GO:0006006">
    <property type="term" value="P:glucose metabolic process"/>
    <property type="evidence" value="ECO:0007669"/>
    <property type="project" value="InterPro"/>
</dbReference>
<dbReference type="EMBL" id="AUZX01015569">
    <property type="protein sequence ID" value="EQD28647.1"/>
    <property type="molecule type" value="Genomic_DNA"/>
</dbReference>
<name>T0YA26_9ZZZZ</name>
<keyword evidence="4" id="KW-0560">Oxidoreductase</keyword>
<dbReference type="AlphaFoldDB" id="T0YA26"/>
<proteinExistence type="inferred from homology"/>
<evidence type="ECO:0000256" key="1">
    <source>
        <dbReference type="ARBA" id="ARBA00004959"/>
    </source>
</evidence>
<reference evidence="8" key="1">
    <citation type="submission" date="2013-08" db="EMBL/GenBank/DDBJ databases">
        <authorList>
            <person name="Mendez C."/>
            <person name="Richter M."/>
            <person name="Ferrer M."/>
            <person name="Sanchez J."/>
        </authorList>
    </citation>
    <scope>NUCLEOTIDE SEQUENCE</scope>
</reference>